<feature type="domain" description="AB hydrolase-1" evidence="2">
    <location>
        <begin position="34"/>
        <end position="265"/>
    </location>
</feature>
<protein>
    <recommendedName>
        <fullName evidence="2">AB hydrolase-1 domain-containing protein</fullName>
    </recommendedName>
</protein>
<dbReference type="PANTHER" id="PTHR37017:SF13">
    <property type="entry name" value="AB HYDROLASE-1 DOMAIN-CONTAINING PROTEIN"/>
    <property type="match status" value="1"/>
</dbReference>
<dbReference type="Pfam" id="PF12697">
    <property type="entry name" value="Abhydrolase_6"/>
    <property type="match status" value="1"/>
</dbReference>
<dbReference type="SUPFAM" id="SSF53474">
    <property type="entry name" value="alpha/beta-Hydrolases"/>
    <property type="match status" value="1"/>
</dbReference>
<proteinExistence type="predicted"/>
<dbReference type="Gene3D" id="3.40.50.1820">
    <property type="entry name" value="alpha/beta hydrolase"/>
    <property type="match status" value="1"/>
</dbReference>
<reference evidence="3 4" key="1">
    <citation type="journal article" date="2018" name="IMA Fungus">
        <title>IMA Genome-F 9: Draft genome sequence of Annulohypoxylon stygium, Aspergillus mulundensis, Berkeleyomyces basicola (syn. Thielaviopsis basicola), Ceratocystis smalleyi, two Cercospora beticola strains, Coleophoma cylindrospora, Fusarium fracticaudum, Phialophora cf. hyalina, and Morchella septimelata.</title>
        <authorList>
            <person name="Wingfield B.D."/>
            <person name="Bills G.F."/>
            <person name="Dong Y."/>
            <person name="Huang W."/>
            <person name="Nel W.J."/>
            <person name="Swalarsk-Parry B.S."/>
            <person name="Vaghefi N."/>
            <person name="Wilken P.M."/>
            <person name="An Z."/>
            <person name="de Beer Z.W."/>
            <person name="De Vos L."/>
            <person name="Chen L."/>
            <person name="Duong T.A."/>
            <person name="Gao Y."/>
            <person name="Hammerbacher A."/>
            <person name="Kikkert J.R."/>
            <person name="Li Y."/>
            <person name="Li H."/>
            <person name="Li K."/>
            <person name="Li Q."/>
            <person name="Liu X."/>
            <person name="Ma X."/>
            <person name="Naidoo K."/>
            <person name="Pethybridge S.J."/>
            <person name="Sun J."/>
            <person name="Steenkamp E.T."/>
            <person name="van der Nest M.A."/>
            <person name="van Wyk S."/>
            <person name="Wingfield M.J."/>
            <person name="Xiong C."/>
            <person name="Yue Q."/>
            <person name="Zhang X."/>
        </authorList>
    </citation>
    <scope>NUCLEOTIDE SEQUENCE [LARGE SCALE GENOMIC DNA]</scope>
    <source>
        <strain evidence="3 4">BP5796</strain>
    </source>
</reference>
<evidence type="ECO:0000259" key="2">
    <source>
        <dbReference type="Pfam" id="PF12697"/>
    </source>
</evidence>
<dbReference type="EMBL" id="PDLN01000004">
    <property type="protein sequence ID" value="RDW87543.1"/>
    <property type="molecule type" value="Genomic_DNA"/>
</dbReference>
<keyword evidence="4" id="KW-1185">Reference proteome</keyword>
<accession>A0A3D8SMI8</accession>
<dbReference type="InterPro" id="IPR000073">
    <property type="entry name" value="AB_hydrolase_1"/>
</dbReference>
<name>A0A3D8SMI8_9HELO</name>
<feature type="chain" id="PRO_5017778315" description="AB hydrolase-1 domain-containing protein" evidence="1">
    <location>
        <begin position="23"/>
        <end position="281"/>
    </location>
</feature>
<dbReference type="OrthoDB" id="1263307at2759"/>
<organism evidence="3 4">
    <name type="scientific">Coleophoma crateriformis</name>
    <dbReference type="NCBI Taxonomy" id="565419"/>
    <lineage>
        <taxon>Eukaryota</taxon>
        <taxon>Fungi</taxon>
        <taxon>Dikarya</taxon>
        <taxon>Ascomycota</taxon>
        <taxon>Pezizomycotina</taxon>
        <taxon>Leotiomycetes</taxon>
        <taxon>Helotiales</taxon>
        <taxon>Dermateaceae</taxon>
        <taxon>Coleophoma</taxon>
    </lineage>
</organism>
<comment type="caution">
    <text evidence="3">The sequence shown here is derived from an EMBL/GenBank/DDBJ whole genome shotgun (WGS) entry which is preliminary data.</text>
</comment>
<sequence>MRFSNLLPFAGLSLALSTGVHRQHQQRTSTLPTIVIAPGAWQLVESWDTYLALLTEAGYDYVMVPNLSVGSTTNPRQGLIEDTANMQNTLAELADAGKNIVLFSHSYGGAVASSATEGYDVATRKAAGKTGGVLLTAFMAAFVLPTGSSLLDLLGGVPLEWMIVEGDITVCNTTEMPEIAFNDLSATEAAYYTNLTTWSSTDAFTEPNTYAPWDNGVPAAYIHTALDNALPIAYQNAMVTYLASTNNTVYTLQSSHVPFISIPDQTLTVWEEIVATAMTYA</sequence>
<feature type="signal peptide" evidence="1">
    <location>
        <begin position="1"/>
        <end position="22"/>
    </location>
</feature>
<gene>
    <name evidence="3" type="ORF">BP5796_03237</name>
</gene>
<dbReference type="InterPro" id="IPR029058">
    <property type="entry name" value="AB_hydrolase_fold"/>
</dbReference>
<dbReference type="Proteomes" id="UP000256328">
    <property type="component" value="Unassembled WGS sequence"/>
</dbReference>
<evidence type="ECO:0000313" key="3">
    <source>
        <dbReference type="EMBL" id="RDW87543.1"/>
    </source>
</evidence>
<dbReference type="AlphaFoldDB" id="A0A3D8SMI8"/>
<evidence type="ECO:0000256" key="1">
    <source>
        <dbReference type="SAM" id="SignalP"/>
    </source>
</evidence>
<dbReference type="InterPro" id="IPR052897">
    <property type="entry name" value="Sec-Metab_Biosynth_Hydrolase"/>
</dbReference>
<dbReference type="PANTHER" id="PTHR37017">
    <property type="entry name" value="AB HYDROLASE-1 DOMAIN-CONTAINING PROTEIN-RELATED"/>
    <property type="match status" value="1"/>
</dbReference>
<keyword evidence="1" id="KW-0732">Signal</keyword>
<evidence type="ECO:0000313" key="4">
    <source>
        <dbReference type="Proteomes" id="UP000256328"/>
    </source>
</evidence>